<dbReference type="PANTHER" id="PTHR22990">
    <property type="entry name" value="F-BOX ONLY PROTEIN"/>
    <property type="match status" value="1"/>
</dbReference>
<dbReference type="KEGG" id="mbak:MSBR3_2051"/>
<dbReference type="InterPro" id="IPR006626">
    <property type="entry name" value="PbH1"/>
</dbReference>
<dbReference type="AlphaFoldDB" id="A0A0E3WXH2"/>
<keyword evidence="2" id="KW-0677">Repeat</keyword>
<evidence type="ECO:0000313" key="6">
    <source>
        <dbReference type="EMBL" id="AKB82629.1"/>
    </source>
</evidence>
<keyword evidence="3" id="KW-0833">Ubl conjugation pathway</keyword>
<dbReference type="InterPro" id="IPR012334">
    <property type="entry name" value="Pectin_lyas_fold"/>
</dbReference>
<dbReference type="GeneID" id="24789624"/>
<dbReference type="NCBIfam" id="TIGR03804">
    <property type="entry name" value="para_beta_helix"/>
    <property type="match status" value="2"/>
</dbReference>
<dbReference type="HOGENOM" id="CLU_757827_0_0_2"/>
<proteinExistence type="predicted"/>
<accession>A0A0E3WXH2</accession>
<dbReference type="EMBL" id="CP009517">
    <property type="protein sequence ID" value="AKB82629.1"/>
    <property type="molecule type" value="Genomic_DNA"/>
</dbReference>
<gene>
    <name evidence="6" type="ORF">MSBR3_2051</name>
</gene>
<evidence type="ECO:0000256" key="1">
    <source>
        <dbReference type="ARBA" id="ARBA00004906"/>
    </source>
</evidence>
<dbReference type="STRING" id="1434107.MSBR3_2051"/>
<comment type="pathway">
    <text evidence="1">Protein modification; protein ubiquitination.</text>
</comment>
<dbReference type="SMART" id="SM00722">
    <property type="entry name" value="CASH"/>
    <property type="match status" value="1"/>
</dbReference>
<protein>
    <submittedName>
        <fullName evidence="6">Cell surface protein</fullName>
    </submittedName>
</protein>
<dbReference type="PANTHER" id="PTHR22990:SF15">
    <property type="entry name" value="F-BOX ONLY PROTEIN 10"/>
    <property type="match status" value="1"/>
</dbReference>
<dbReference type="RefSeq" id="WP_048108150.1">
    <property type="nucleotide sequence ID" value="NZ_CP009517.1"/>
</dbReference>
<dbReference type="InterPro" id="IPR007742">
    <property type="entry name" value="NosD_dom"/>
</dbReference>
<dbReference type="Proteomes" id="UP000033066">
    <property type="component" value="Chromosome"/>
</dbReference>
<feature type="compositionally biased region" description="Polar residues" evidence="4">
    <location>
        <begin position="326"/>
        <end position="345"/>
    </location>
</feature>
<evidence type="ECO:0000256" key="2">
    <source>
        <dbReference type="ARBA" id="ARBA00022737"/>
    </source>
</evidence>
<organism evidence="6 7">
    <name type="scientific">Methanosarcina barkeri 3</name>
    <dbReference type="NCBI Taxonomy" id="1434107"/>
    <lineage>
        <taxon>Archaea</taxon>
        <taxon>Methanobacteriati</taxon>
        <taxon>Methanobacteriota</taxon>
        <taxon>Stenosarchaea group</taxon>
        <taxon>Methanomicrobia</taxon>
        <taxon>Methanosarcinales</taxon>
        <taxon>Methanosarcinaceae</taxon>
        <taxon>Methanosarcina</taxon>
    </lineage>
</organism>
<dbReference type="SUPFAM" id="SSF51126">
    <property type="entry name" value="Pectin lyase-like"/>
    <property type="match status" value="1"/>
</dbReference>
<dbReference type="InterPro" id="IPR051550">
    <property type="entry name" value="SCF-Subunits/Alg-Epimerases"/>
</dbReference>
<sequence>MRRINRQNFRAFKLTALAITLAVLCTCSTSSASTLRVSSTNEGDYIYIQAAIDEAEVGDSIYVSPGTYVENLKIKKQVQIWSESRKPEDTVIRAADPAKNTIEISVDRASFSGFAIEGSEKAGILLTGVKSCYINNNRVQGAKDGILLKGSDSNTISNNLVTLDEKGIRLESSNSNDIVDNIIAYNYGPGIALELSSKNHIYNNYFKNDENVKEKTANAENIWQSPLKKRENIIRGPYIGGNFWANLEGKGYSETGVDENSNGICDTSYNITGGGTDNYPLFPKVPKAVKSIESNLNASAYEQGLADREKATSSEITVNKTEEATETSVENTTYGNTTDENATNKGDSEEKESPGPGPGVLGPAIGAAYFLKRTR</sequence>
<keyword evidence="7" id="KW-1185">Reference proteome</keyword>
<dbReference type="SMART" id="SM00710">
    <property type="entry name" value="PbH1"/>
    <property type="match status" value="4"/>
</dbReference>
<dbReference type="OrthoDB" id="36243at2157"/>
<feature type="domain" description="Carbohydrate-binding/sugar hydrolysis" evidence="5">
    <location>
        <begin position="63"/>
        <end position="194"/>
    </location>
</feature>
<dbReference type="PATRIC" id="fig|1434107.4.peg.2629"/>
<dbReference type="InterPro" id="IPR011050">
    <property type="entry name" value="Pectin_lyase_fold/virulence"/>
</dbReference>
<feature type="region of interest" description="Disordered" evidence="4">
    <location>
        <begin position="303"/>
        <end position="375"/>
    </location>
</feature>
<evidence type="ECO:0000313" key="7">
    <source>
        <dbReference type="Proteomes" id="UP000033066"/>
    </source>
</evidence>
<dbReference type="Pfam" id="PF05048">
    <property type="entry name" value="NosD"/>
    <property type="match status" value="1"/>
</dbReference>
<reference evidence="6" key="1">
    <citation type="submission" date="2014-07" db="EMBL/GenBank/DDBJ databases">
        <title>Methanogenic archaea and the global carbon cycle.</title>
        <authorList>
            <person name="Henriksen J.R."/>
            <person name="Luke J."/>
            <person name="Reinhart S."/>
            <person name="Benedict M.N."/>
            <person name="Youngblut N.D."/>
            <person name="Metcalf M.E."/>
            <person name="Whitaker R.J."/>
            <person name="Metcalf W.W."/>
        </authorList>
    </citation>
    <scope>NUCLEOTIDE SEQUENCE [LARGE SCALE GENOMIC DNA]</scope>
    <source>
        <strain evidence="6">3</strain>
    </source>
</reference>
<dbReference type="InterPro" id="IPR006633">
    <property type="entry name" value="Carb-bd_sugar_hydrolysis-dom"/>
</dbReference>
<dbReference type="InterPro" id="IPR022441">
    <property type="entry name" value="Para_beta_helix_rpt-2"/>
</dbReference>
<name>A0A0E3WXH2_METBA</name>
<evidence type="ECO:0000259" key="5">
    <source>
        <dbReference type="SMART" id="SM00722"/>
    </source>
</evidence>
<dbReference type="Gene3D" id="2.160.20.10">
    <property type="entry name" value="Single-stranded right-handed beta-helix, Pectin lyase-like"/>
    <property type="match status" value="1"/>
</dbReference>
<evidence type="ECO:0000256" key="4">
    <source>
        <dbReference type="SAM" id="MobiDB-lite"/>
    </source>
</evidence>
<evidence type="ECO:0000256" key="3">
    <source>
        <dbReference type="ARBA" id="ARBA00022786"/>
    </source>
</evidence>